<dbReference type="Proteomes" id="UP001596435">
    <property type="component" value="Unassembled WGS sequence"/>
</dbReference>
<reference evidence="4" key="1">
    <citation type="journal article" date="2019" name="Int. J. Syst. Evol. Microbiol.">
        <title>The Global Catalogue of Microorganisms (GCM) 10K type strain sequencing project: providing services to taxonomists for standard genome sequencing and annotation.</title>
        <authorList>
            <consortium name="The Broad Institute Genomics Platform"/>
            <consortium name="The Broad Institute Genome Sequencing Center for Infectious Disease"/>
            <person name="Wu L."/>
            <person name="Ma J."/>
        </authorList>
    </citation>
    <scope>NUCLEOTIDE SEQUENCE [LARGE SCALE GENOMIC DNA]</scope>
    <source>
        <strain evidence="4">CGMCC 1.12859</strain>
    </source>
</reference>
<keyword evidence="4" id="KW-1185">Reference proteome</keyword>
<evidence type="ECO:0000313" key="4">
    <source>
        <dbReference type="Proteomes" id="UP001596435"/>
    </source>
</evidence>
<evidence type="ECO:0000256" key="1">
    <source>
        <dbReference type="SAM" id="MobiDB-lite"/>
    </source>
</evidence>
<comment type="caution">
    <text evidence="3">The sequence shown here is derived from an EMBL/GenBank/DDBJ whole genome shotgun (WGS) entry which is preliminary data.</text>
</comment>
<protein>
    <submittedName>
        <fullName evidence="3">Uncharacterized protein</fullName>
    </submittedName>
</protein>
<feature type="compositionally biased region" description="Low complexity" evidence="1">
    <location>
        <begin position="82"/>
        <end position="132"/>
    </location>
</feature>
<gene>
    <name evidence="3" type="ORF">ACFQMG_32670</name>
</gene>
<evidence type="ECO:0000256" key="2">
    <source>
        <dbReference type="SAM" id="Phobius"/>
    </source>
</evidence>
<dbReference type="EMBL" id="JBHTAJ010000097">
    <property type="protein sequence ID" value="MFC7184317.1"/>
    <property type="molecule type" value="Genomic_DNA"/>
</dbReference>
<feature type="transmembrane region" description="Helical" evidence="2">
    <location>
        <begin position="35"/>
        <end position="54"/>
    </location>
</feature>
<keyword evidence="2" id="KW-0812">Transmembrane</keyword>
<organism evidence="3 4">
    <name type="scientific">Kitasatospora paranensis</name>
    <dbReference type="NCBI Taxonomy" id="258053"/>
    <lineage>
        <taxon>Bacteria</taxon>
        <taxon>Bacillati</taxon>
        <taxon>Actinomycetota</taxon>
        <taxon>Actinomycetes</taxon>
        <taxon>Kitasatosporales</taxon>
        <taxon>Streptomycetaceae</taxon>
        <taxon>Kitasatospora</taxon>
    </lineage>
</organism>
<name>A0ABW2G7E2_9ACTN</name>
<feature type="region of interest" description="Disordered" evidence="1">
    <location>
        <begin position="55"/>
        <end position="153"/>
    </location>
</feature>
<accession>A0ABW2G7E2</accession>
<keyword evidence="2" id="KW-1133">Transmembrane helix</keyword>
<sequence>MIDQNLPVDRTPPAPAPVFVDGSGRRQRRVRRGGLILLIPAALYLALLASNILGGPRVDAPFLPGGAARVHPTPTSPPASPDAPAATTVPHTGAATRGTTASTARPGAPQAAPGTATTAQPRPTTPTATTTPAPAPTHGKSTTQPSRRPTKTP</sequence>
<evidence type="ECO:0000313" key="3">
    <source>
        <dbReference type="EMBL" id="MFC7184317.1"/>
    </source>
</evidence>
<keyword evidence="2" id="KW-0472">Membrane</keyword>
<proteinExistence type="predicted"/>
<dbReference type="RefSeq" id="WP_380232712.1">
    <property type="nucleotide sequence ID" value="NZ_JBHSVH010000002.1"/>
</dbReference>